<evidence type="ECO:0000256" key="6">
    <source>
        <dbReference type="RuleBase" id="RU362030"/>
    </source>
</evidence>
<dbReference type="InterPro" id="IPR029063">
    <property type="entry name" value="SAM-dependent_MTases_sf"/>
</dbReference>
<keyword evidence="4" id="KW-0808">Transferase</keyword>
<evidence type="ECO:0000256" key="3">
    <source>
        <dbReference type="ARBA" id="ARBA00022603"/>
    </source>
</evidence>
<dbReference type="GO" id="GO:0032259">
    <property type="term" value="P:methylation"/>
    <property type="evidence" value="ECO:0007669"/>
    <property type="project" value="UniProtKB-KW"/>
</dbReference>
<evidence type="ECO:0000313" key="7">
    <source>
        <dbReference type="EMBL" id="OBI31135.1"/>
    </source>
</evidence>
<organism evidence="7 8">
    <name type="scientific">Mycolicibacter sinensis (strain JDM601)</name>
    <name type="common">Mycobacterium sinense</name>
    <dbReference type="NCBI Taxonomy" id="875328"/>
    <lineage>
        <taxon>Bacteria</taxon>
        <taxon>Bacillati</taxon>
        <taxon>Actinomycetota</taxon>
        <taxon>Actinomycetes</taxon>
        <taxon>Mycobacteriales</taxon>
        <taxon>Mycobacteriaceae</taxon>
        <taxon>Mycolicibacter</taxon>
    </lineage>
</organism>
<keyword evidence="3 6" id="KW-0489">Methyltransferase</keyword>
<evidence type="ECO:0000256" key="4">
    <source>
        <dbReference type="ARBA" id="ARBA00022679"/>
    </source>
</evidence>
<dbReference type="InterPro" id="IPR007213">
    <property type="entry name" value="Ppm1/Ppm2/Tcmp"/>
</dbReference>
<dbReference type="AlphaFoldDB" id="A0A1A2NWJ8"/>
<accession>A0A1A2NWJ8</accession>
<proteinExistence type="inferred from homology"/>
<sequence>MPRRRLDREASLTAQTCALERAAESLQPPHRRLLDDPDSALFAGRYGPLLARPVIARTWLRALDSYLPGLHLYIVLRVRYTDDVLQQAISAGIDQVVLLGAGFDTTSLRAATMACGPVIFEVDAPTTQQEKRRLLECANRAVGSQVHWVPCDFEHDRLTERLVQAGFDPTRPCVVVWIGVSVYLTRPAIDQTLADLAEICAPGSRLVTDFGDPETVTGKHRLAGARRTARLVRRRGEPWLTALSLPEVTCAAEDAGFVVRDHARTTDLAERYAPNGQPWCSTDDWLGVLTAERVPSETDRD</sequence>
<comment type="caution">
    <text evidence="7">The sequence shown here is derived from an EMBL/GenBank/DDBJ whole genome shotgun (WGS) entry which is preliminary data.</text>
</comment>
<dbReference type="RefSeq" id="WP_064921149.1">
    <property type="nucleotide sequence ID" value="NZ_LZJK01000056.1"/>
</dbReference>
<dbReference type="Gene3D" id="3.40.50.150">
    <property type="entry name" value="Vaccinia Virus protein VP39"/>
    <property type="match status" value="1"/>
</dbReference>
<name>A0A1A2NWJ8_MYCSD</name>
<keyword evidence="5 6" id="KW-0949">S-adenosyl-L-methionine</keyword>
<dbReference type="PANTHER" id="PTHR43619">
    <property type="entry name" value="S-ADENOSYL-L-METHIONINE-DEPENDENT METHYLTRANSFERASE YKTD-RELATED"/>
    <property type="match status" value="1"/>
</dbReference>
<evidence type="ECO:0000256" key="2">
    <source>
        <dbReference type="ARBA" id="ARBA00008138"/>
    </source>
</evidence>
<dbReference type="Proteomes" id="UP000093943">
    <property type="component" value="Unassembled WGS sequence"/>
</dbReference>
<dbReference type="Pfam" id="PF04072">
    <property type="entry name" value="LCM"/>
    <property type="match status" value="1"/>
</dbReference>
<dbReference type="GO" id="GO:0008168">
    <property type="term" value="F:methyltransferase activity"/>
    <property type="evidence" value="ECO:0007669"/>
    <property type="project" value="UniProtKB-UniRule"/>
</dbReference>
<dbReference type="EMBL" id="LZKG01000062">
    <property type="protein sequence ID" value="OBI31135.1"/>
    <property type="molecule type" value="Genomic_DNA"/>
</dbReference>
<comment type="similarity">
    <text evidence="2 6">Belongs to the UPF0677 family.</text>
</comment>
<dbReference type="EC" id="2.1.1.-" evidence="6"/>
<protein>
    <recommendedName>
        <fullName evidence="6">S-adenosyl-L-methionine-dependent methyltransferase</fullName>
        <ecNumber evidence="6">2.1.1.-</ecNumber>
    </recommendedName>
</protein>
<evidence type="ECO:0000313" key="8">
    <source>
        <dbReference type="Proteomes" id="UP000093943"/>
    </source>
</evidence>
<dbReference type="NCBIfam" id="TIGR00027">
    <property type="entry name" value="mthyl_TIGR00027"/>
    <property type="match status" value="1"/>
</dbReference>
<reference evidence="8" key="1">
    <citation type="submission" date="2016-06" db="EMBL/GenBank/DDBJ databases">
        <authorList>
            <person name="Sutton G."/>
            <person name="Brinkac L."/>
            <person name="Sanka R."/>
            <person name="Adams M."/>
            <person name="Lau E."/>
            <person name="Sam S."/>
            <person name="Sreng N."/>
            <person name="Him V."/>
            <person name="Kerleguer A."/>
            <person name="Cheng S."/>
        </authorList>
    </citation>
    <scope>NUCLEOTIDE SEQUENCE [LARGE SCALE GENOMIC DNA]</scope>
    <source>
        <strain evidence="8">E1876</strain>
    </source>
</reference>
<dbReference type="InterPro" id="IPR011610">
    <property type="entry name" value="SAM_mthyl_Trfase_ML2640-like"/>
</dbReference>
<dbReference type="PANTHER" id="PTHR43619:SF2">
    <property type="entry name" value="S-ADENOSYL-L-METHIONINE-DEPENDENT METHYLTRANSFERASES SUPERFAMILY PROTEIN"/>
    <property type="match status" value="1"/>
</dbReference>
<comment type="function">
    <text evidence="1 6">Exhibits S-adenosyl-L-methionine-dependent methyltransferase activity.</text>
</comment>
<evidence type="ECO:0000256" key="5">
    <source>
        <dbReference type="ARBA" id="ARBA00022691"/>
    </source>
</evidence>
<dbReference type="OrthoDB" id="9806164at2"/>
<gene>
    <name evidence="7" type="ORF">A5710_18700</name>
</gene>
<dbReference type="SUPFAM" id="SSF53335">
    <property type="entry name" value="S-adenosyl-L-methionine-dependent methyltransferases"/>
    <property type="match status" value="1"/>
</dbReference>
<evidence type="ECO:0000256" key="1">
    <source>
        <dbReference type="ARBA" id="ARBA00003907"/>
    </source>
</evidence>